<dbReference type="AlphaFoldDB" id="A0A0L0F349"/>
<dbReference type="Proteomes" id="UP000054560">
    <property type="component" value="Unassembled WGS sequence"/>
</dbReference>
<dbReference type="GeneID" id="25917386"/>
<dbReference type="RefSeq" id="XP_014144490.1">
    <property type="nucleotide sequence ID" value="XM_014289015.1"/>
</dbReference>
<gene>
    <name evidence="1" type="ORF">SARC_16882</name>
</gene>
<organism evidence="1 2">
    <name type="scientific">Sphaeroforma arctica JP610</name>
    <dbReference type="NCBI Taxonomy" id="667725"/>
    <lineage>
        <taxon>Eukaryota</taxon>
        <taxon>Ichthyosporea</taxon>
        <taxon>Ichthyophonida</taxon>
        <taxon>Sphaeroforma</taxon>
    </lineage>
</organism>
<feature type="non-terminal residue" evidence="1">
    <location>
        <position position="56"/>
    </location>
</feature>
<evidence type="ECO:0000313" key="1">
    <source>
        <dbReference type="EMBL" id="KNC70588.1"/>
    </source>
</evidence>
<evidence type="ECO:0000313" key="2">
    <source>
        <dbReference type="Proteomes" id="UP000054560"/>
    </source>
</evidence>
<protein>
    <submittedName>
        <fullName evidence="1">Uncharacterized protein</fullName>
    </submittedName>
</protein>
<keyword evidence="2" id="KW-1185">Reference proteome</keyword>
<reference evidence="1 2" key="1">
    <citation type="submission" date="2011-02" db="EMBL/GenBank/DDBJ databases">
        <title>The Genome Sequence of Sphaeroforma arctica JP610.</title>
        <authorList>
            <consortium name="The Broad Institute Genome Sequencing Platform"/>
            <person name="Russ C."/>
            <person name="Cuomo C."/>
            <person name="Young S.K."/>
            <person name="Zeng Q."/>
            <person name="Gargeya S."/>
            <person name="Alvarado L."/>
            <person name="Berlin A."/>
            <person name="Chapman S.B."/>
            <person name="Chen Z."/>
            <person name="Freedman E."/>
            <person name="Gellesch M."/>
            <person name="Goldberg J."/>
            <person name="Griggs A."/>
            <person name="Gujja S."/>
            <person name="Heilman E."/>
            <person name="Heiman D."/>
            <person name="Howarth C."/>
            <person name="Mehta T."/>
            <person name="Neiman D."/>
            <person name="Pearson M."/>
            <person name="Roberts A."/>
            <person name="Saif S."/>
            <person name="Shea T."/>
            <person name="Shenoy N."/>
            <person name="Sisk P."/>
            <person name="Stolte C."/>
            <person name="Sykes S."/>
            <person name="White J."/>
            <person name="Yandava C."/>
            <person name="Burger G."/>
            <person name="Gray M.W."/>
            <person name="Holland P.W.H."/>
            <person name="King N."/>
            <person name="Lang F.B.F."/>
            <person name="Roger A.J."/>
            <person name="Ruiz-Trillo I."/>
            <person name="Haas B."/>
            <person name="Nusbaum C."/>
            <person name="Birren B."/>
        </authorList>
    </citation>
    <scope>NUCLEOTIDE SEQUENCE [LARGE SCALE GENOMIC DNA]</scope>
    <source>
        <strain evidence="1 2">JP610</strain>
    </source>
</reference>
<proteinExistence type="predicted"/>
<accession>A0A0L0F349</accession>
<name>A0A0L0F349_9EUKA</name>
<sequence>MFAENAEVFEKSLGAQQVSGLTALLDESMDHLTDNWDDHEGYYRARTAEILNDRYK</sequence>
<dbReference type="EMBL" id="KQ250725">
    <property type="protein sequence ID" value="KNC70588.1"/>
    <property type="molecule type" value="Genomic_DNA"/>
</dbReference>
<dbReference type="Gene3D" id="3.30.200.20">
    <property type="entry name" value="Phosphorylase Kinase, domain 1"/>
    <property type="match status" value="1"/>
</dbReference>